<organism evidence="9 10">
    <name type="scientific">Trichoderma aggressivum f. europaeum</name>
    <dbReference type="NCBI Taxonomy" id="173218"/>
    <lineage>
        <taxon>Eukaryota</taxon>
        <taxon>Fungi</taxon>
        <taxon>Dikarya</taxon>
        <taxon>Ascomycota</taxon>
        <taxon>Pezizomycotina</taxon>
        <taxon>Sordariomycetes</taxon>
        <taxon>Hypocreomycetidae</taxon>
        <taxon>Hypocreales</taxon>
        <taxon>Hypocreaceae</taxon>
        <taxon>Trichoderma</taxon>
    </lineage>
</organism>
<dbReference type="PANTHER" id="PTHR15706:SF2">
    <property type="entry name" value="SH3 AND PX DOMAIN-CONTAINING PROTEIN 2A"/>
    <property type="match status" value="1"/>
</dbReference>
<dbReference type="Pfam" id="PF00787">
    <property type="entry name" value="PX"/>
    <property type="match status" value="1"/>
</dbReference>
<dbReference type="FunFam" id="2.30.30.40:FF:000093">
    <property type="entry name" value="Protein kinase activator Bem1"/>
    <property type="match status" value="1"/>
</dbReference>
<dbReference type="GO" id="GO:0035091">
    <property type="term" value="F:phosphatidylinositol binding"/>
    <property type="evidence" value="ECO:0007669"/>
    <property type="project" value="InterPro"/>
</dbReference>
<feature type="domain" description="SH3" evidence="6">
    <location>
        <begin position="327"/>
        <end position="390"/>
    </location>
</feature>
<dbReference type="Gene3D" id="3.10.20.90">
    <property type="entry name" value="Phosphatidylinositol 3-kinase Catalytic Subunit, Chain A, domain 1"/>
    <property type="match status" value="1"/>
</dbReference>
<dbReference type="InterPro" id="IPR001683">
    <property type="entry name" value="PX_dom"/>
</dbReference>
<dbReference type="GeneID" id="87919136"/>
<dbReference type="SMART" id="SM00326">
    <property type="entry name" value="SH3"/>
    <property type="match status" value="2"/>
</dbReference>
<dbReference type="PROSITE" id="PS50195">
    <property type="entry name" value="PX"/>
    <property type="match status" value="1"/>
</dbReference>
<dbReference type="InterPro" id="IPR035549">
    <property type="entry name" value="Bem1/Scd2_SH3_2"/>
</dbReference>
<dbReference type="InterPro" id="IPR035550">
    <property type="entry name" value="Bem1/Scd2_PX"/>
</dbReference>
<dbReference type="GO" id="GO:0005938">
    <property type="term" value="C:cell cortex"/>
    <property type="evidence" value="ECO:0007669"/>
    <property type="project" value="UniProtKB-ARBA"/>
</dbReference>
<sequence length="867" mass="95032">MARGGGSLFLSIIFFFLPGLSHHAAVGYLLGGRTRHLGVKRGSPIGTVGWYMGVRVPACTLLVQPDVHEYCDLDKQHDPRLHVSSTAACIAQISTEKPRATNFVCDGPELPSASSRPSAQLPFPSCAACIVFDRNLVIGNRTPPLPASLAAFCALSNSNIATSYEKLRPNPPPPPPLVDYSTPTPSSSRQHRHTAHIPVRPVQIPLHKDEGASLPTAQVMRCQLQTAPLPNCRTGVAMPPGYQSCLARQPPASKLSSVNITARADQIYKTKQEQKQAPLRRSFGQRERKTRLTAMGLVQALRRSIKGDKEKQHSISITPKAAVAIVPPKKVIRALYDYEARSAQELGFSKGDFFHVIGREDDPDWYEACNPALPDARGLVPVAFFQALGKTERDSQQSDGGRPPTANKNPDHDSGYGEVHSPGGASAPPASQRMSKSASKGAMVYGVVMYDFNAERSDELEAKAGEAIIVIAQSNPEWFVAKPIGRLGGPGLIPVSFIELRDMGTGKAIENPAEAIRKAGVPKVEEWKKMATAYKNSSITLGKFEGGGPSQPLEQGMERMSIQNAPQPPQGALSGPPQPATHPQQPEFVSSATTELYAPISARIPRYCFAEDKYWFVIETQLEDGRHWELSRYYEDFYDFQIALLTEFPAEAGNTGTQKRTLPYMPGPVSYVTDAITEGRLHNLDAYVKNLLGQPPYIARCTLVKQFFAPREGDYEMDPATIEEEYRLSQGSQGSSSGSHANPDSRQSSRNNLSGNGYNGLSATPRQVSNPQSIMQMPSQPQQGQPQVMKIKMNYNGDVIAIRVPTDIQYQQLCDKVRDRLKVSPNEQVQLFYKDEQTGSKPSLTNDADLDDALNRNEKLMLYVEVV</sequence>
<dbReference type="InterPro" id="IPR035548">
    <property type="entry name" value="Bem1/Scd2_SH3_1"/>
</dbReference>
<dbReference type="FunFam" id="2.30.30.40:FF:000184">
    <property type="entry name" value="Protein kinase activator Bem1"/>
    <property type="match status" value="1"/>
</dbReference>
<evidence type="ECO:0000259" key="8">
    <source>
        <dbReference type="PROSITE" id="PS51745"/>
    </source>
</evidence>
<accession>A0AAE1JFR8</accession>
<dbReference type="GO" id="GO:0030674">
    <property type="term" value="F:protein-macromolecule adaptor activity"/>
    <property type="evidence" value="ECO:0007669"/>
    <property type="project" value="TreeGrafter"/>
</dbReference>
<evidence type="ECO:0000313" key="10">
    <source>
        <dbReference type="Proteomes" id="UP001273209"/>
    </source>
</evidence>
<dbReference type="PROSITE" id="PS51745">
    <property type="entry name" value="PB1"/>
    <property type="match status" value="1"/>
</dbReference>
<gene>
    <name evidence="9" type="ORF">Triagg1_479</name>
</gene>
<feature type="region of interest" description="Disordered" evidence="4">
    <location>
        <begin position="561"/>
        <end position="589"/>
    </location>
</feature>
<dbReference type="InterPro" id="IPR036028">
    <property type="entry name" value="SH3-like_dom_sf"/>
</dbReference>
<dbReference type="PANTHER" id="PTHR15706">
    <property type="entry name" value="SH3 MULTIPLE DOMAIN"/>
    <property type="match status" value="1"/>
</dbReference>
<evidence type="ECO:0000256" key="1">
    <source>
        <dbReference type="ARBA" id="ARBA00022443"/>
    </source>
</evidence>
<evidence type="ECO:0000256" key="2">
    <source>
        <dbReference type="ARBA" id="ARBA00022737"/>
    </source>
</evidence>
<dbReference type="CDD" id="cd05992">
    <property type="entry name" value="PB1"/>
    <property type="match status" value="1"/>
</dbReference>
<dbReference type="PROSITE" id="PS50002">
    <property type="entry name" value="SH3"/>
    <property type="match status" value="2"/>
</dbReference>
<feature type="compositionally biased region" description="Low complexity" evidence="4">
    <location>
        <begin position="771"/>
        <end position="784"/>
    </location>
</feature>
<name>A0AAE1JFR8_9HYPO</name>
<proteinExistence type="predicted"/>
<evidence type="ECO:0000259" key="7">
    <source>
        <dbReference type="PROSITE" id="PS50195"/>
    </source>
</evidence>
<dbReference type="GO" id="GO:0051130">
    <property type="term" value="P:positive regulation of cellular component organization"/>
    <property type="evidence" value="ECO:0007669"/>
    <property type="project" value="UniProtKB-ARBA"/>
</dbReference>
<dbReference type="CDD" id="cd11879">
    <property type="entry name" value="SH3_Bem1p_2"/>
    <property type="match status" value="1"/>
</dbReference>
<dbReference type="GO" id="GO:1902494">
    <property type="term" value="C:catalytic complex"/>
    <property type="evidence" value="ECO:0007669"/>
    <property type="project" value="UniProtKB-ARBA"/>
</dbReference>
<dbReference type="SUPFAM" id="SSF54277">
    <property type="entry name" value="CAD &amp; PB1 domains"/>
    <property type="match status" value="1"/>
</dbReference>
<keyword evidence="10" id="KW-1185">Reference proteome</keyword>
<keyword evidence="2" id="KW-0677">Repeat</keyword>
<reference evidence="9" key="1">
    <citation type="submission" date="2023-11" db="EMBL/GenBank/DDBJ databases">
        <title>The genome sequences of three competitors of mushroom-forming fungi.</title>
        <authorList>
            <person name="Beijen E."/>
            <person name="Ohm R.A."/>
        </authorList>
    </citation>
    <scope>NUCLEOTIDE SEQUENCE</scope>
    <source>
        <strain evidence="9">CBS 100526</strain>
    </source>
</reference>
<dbReference type="SMART" id="SM00312">
    <property type="entry name" value="PX"/>
    <property type="match status" value="1"/>
</dbReference>
<dbReference type="Pfam" id="PF00018">
    <property type="entry name" value="SH3_1"/>
    <property type="match status" value="2"/>
</dbReference>
<protein>
    <submittedName>
        <fullName evidence="9">Uncharacterized protein</fullName>
    </submittedName>
</protein>
<evidence type="ECO:0000256" key="5">
    <source>
        <dbReference type="SAM" id="SignalP"/>
    </source>
</evidence>
<feature type="domain" description="PX" evidence="7">
    <location>
        <begin position="594"/>
        <end position="715"/>
    </location>
</feature>
<feature type="compositionally biased region" description="Low complexity" evidence="4">
    <location>
        <begin position="748"/>
        <end position="762"/>
    </location>
</feature>
<dbReference type="InterPro" id="IPR001452">
    <property type="entry name" value="SH3_domain"/>
</dbReference>
<feature type="region of interest" description="Disordered" evidence="4">
    <location>
        <begin position="727"/>
        <end position="784"/>
    </location>
</feature>
<dbReference type="Proteomes" id="UP001273209">
    <property type="component" value="Unassembled WGS sequence"/>
</dbReference>
<dbReference type="CDD" id="cd06890">
    <property type="entry name" value="PX_Bem1p"/>
    <property type="match status" value="1"/>
</dbReference>
<dbReference type="SUPFAM" id="SSF64268">
    <property type="entry name" value="PX domain"/>
    <property type="match status" value="1"/>
</dbReference>
<dbReference type="CDD" id="cd11878">
    <property type="entry name" value="SH3_Bem1p_1"/>
    <property type="match status" value="1"/>
</dbReference>
<dbReference type="InterPro" id="IPR051228">
    <property type="entry name" value="NADPH_Oxidase/PX-Domain"/>
</dbReference>
<dbReference type="Gene3D" id="2.30.30.40">
    <property type="entry name" value="SH3 Domains"/>
    <property type="match status" value="2"/>
</dbReference>
<comment type="caution">
    <text evidence="9">The sequence shown here is derived from an EMBL/GenBank/DDBJ whole genome shotgun (WGS) entry which is preliminary data.</text>
</comment>
<feature type="chain" id="PRO_5042163611" evidence="5">
    <location>
        <begin position="24"/>
        <end position="867"/>
    </location>
</feature>
<dbReference type="InterPro" id="IPR053793">
    <property type="entry name" value="PB1-like"/>
</dbReference>
<dbReference type="SMART" id="SM00666">
    <property type="entry name" value="PB1"/>
    <property type="match status" value="1"/>
</dbReference>
<dbReference type="GO" id="GO:0043332">
    <property type="term" value="C:mating projection tip"/>
    <property type="evidence" value="ECO:0007669"/>
    <property type="project" value="TreeGrafter"/>
</dbReference>
<dbReference type="SUPFAM" id="SSF50044">
    <property type="entry name" value="SH3-domain"/>
    <property type="match status" value="2"/>
</dbReference>
<keyword evidence="1 3" id="KW-0728">SH3 domain</keyword>
<feature type="compositionally biased region" description="Low complexity" evidence="4">
    <location>
        <begin position="729"/>
        <end position="739"/>
    </location>
</feature>
<feature type="region of interest" description="Disordered" evidence="4">
    <location>
        <begin position="164"/>
        <end position="195"/>
    </location>
</feature>
<keyword evidence="5" id="KW-0732">Signal</keyword>
<dbReference type="Pfam" id="PF00564">
    <property type="entry name" value="PB1"/>
    <property type="match status" value="1"/>
</dbReference>
<feature type="domain" description="SH3" evidence="6">
    <location>
        <begin position="441"/>
        <end position="503"/>
    </location>
</feature>
<dbReference type="Gene3D" id="3.30.1520.10">
    <property type="entry name" value="Phox-like domain"/>
    <property type="match status" value="1"/>
</dbReference>
<dbReference type="EMBL" id="JAWRVG010000001">
    <property type="protein sequence ID" value="KAK4085489.1"/>
    <property type="molecule type" value="Genomic_DNA"/>
</dbReference>
<dbReference type="RefSeq" id="XP_062760829.1">
    <property type="nucleotide sequence ID" value="XM_062899797.1"/>
</dbReference>
<dbReference type="GO" id="GO:0000747">
    <property type="term" value="P:conjugation with cellular fusion"/>
    <property type="evidence" value="ECO:0007669"/>
    <property type="project" value="TreeGrafter"/>
</dbReference>
<dbReference type="InterPro" id="IPR000270">
    <property type="entry name" value="PB1_dom"/>
</dbReference>
<feature type="signal peptide" evidence="5">
    <location>
        <begin position="1"/>
        <end position="23"/>
    </location>
</feature>
<dbReference type="FunFam" id="3.30.1520.10:FF:000041">
    <property type="entry name" value="Protein kinase activator Bem1"/>
    <property type="match status" value="1"/>
</dbReference>
<dbReference type="FunFam" id="3.10.20.90:FF:000250">
    <property type="entry name" value="Protein kinase activator Bem1"/>
    <property type="match status" value="1"/>
</dbReference>
<dbReference type="InterPro" id="IPR036871">
    <property type="entry name" value="PX_dom_sf"/>
</dbReference>
<feature type="region of interest" description="Disordered" evidence="4">
    <location>
        <begin position="391"/>
        <end position="435"/>
    </location>
</feature>
<evidence type="ECO:0000256" key="3">
    <source>
        <dbReference type="PROSITE-ProRule" id="PRU00192"/>
    </source>
</evidence>
<feature type="domain" description="PB1" evidence="8">
    <location>
        <begin position="788"/>
        <end position="867"/>
    </location>
</feature>
<dbReference type="AlphaFoldDB" id="A0AAE1JFR8"/>
<evidence type="ECO:0000259" key="6">
    <source>
        <dbReference type="PROSITE" id="PS50002"/>
    </source>
</evidence>
<evidence type="ECO:0000256" key="4">
    <source>
        <dbReference type="SAM" id="MobiDB-lite"/>
    </source>
</evidence>
<evidence type="ECO:0000313" key="9">
    <source>
        <dbReference type="EMBL" id="KAK4085489.1"/>
    </source>
</evidence>